<dbReference type="SUPFAM" id="SSF51412">
    <property type="entry name" value="Inosine monophosphate dehydrogenase (IMPDH)"/>
    <property type="match status" value="1"/>
</dbReference>
<gene>
    <name evidence="6" type="ORF">GF867_01290</name>
</gene>
<evidence type="ECO:0000313" key="6">
    <source>
        <dbReference type="EMBL" id="MRJ46210.1"/>
    </source>
</evidence>
<dbReference type="GO" id="GO:0018580">
    <property type="term" value="F:nitronate monooxygenase activity"/>
    <property type="evidence" value="ECO:0007669"/>
    <property type="project" value="InterPro"/>
</dbReference>
<dbReference type="PANTHER" id="PTHR32332:SF20">
    <property type="entry name" value="2-NITROPROPANE DIOXYGENASE-LIKE PROTEIN"/>
    <property type="match status" value="1"/>
</dbReference>
<organism evidence="6 7">
    <name type="scientific">Fundicoccus ignavus</name>
    <dbReference type="NCBI Taxonomy" id="2664442"/>
    <lineage>
        <taxon>Bacteria</taxon>
        <taxon>Bacillati</taxon>
        <taxon>Bacillota</taxon>
        <taxon>Bacilli</taxon>
        <taxon>Lactobacillales</taxon>
        <taxon>Aerococcaceae</taxon>
        <taxon>Fundicoccus</taxon>
    </lineage>
</organism>
<dbReference type="AlphaFoldDB" id="A0A844CAL2"/>
<dbReference type="EMBL" id="WJQT01000001">
    <property type="protein sequence ID" value="MRJ46210.1"/>
    <property type="molecule type" value="Genomic_DNA"/>
</dbReference>
<evidence type="ECO:0000256" key="1">
    <source>
        <dbReference type="ARBA" id="ARBA00003535"/>
    </source>
</evidence>
<keyword evidence="4" id="KW-0288">FMN</keyword>
<dbReference type="InterPro" id="IPR013785">
    <property type="entry name" value="Aldolase_TIM"/>
</dbReference>
<evidence type="ECO:0000313" key="7">
    <source>
        <dbReference type="Proteomes" id="UP000440066"/>
    </source>
</evidence>
<comment type="function">
    <text evidence="1">Nitronate monooxygenase that uses molecular oxygen to catalyze the oxidative denitrification of alkyl nitronates. Acts on propionate 3-nitronate (P3N), the presumed physiological substrate. Probably functions in the detoxification of P3N, a metabolic poison produced by plants and fungi as a defense mechanism.</text>
</comment>
<keyword evidence="3" id="KW-0285">Flavoprotein</keyword>
<evidence type="ECO:0000256" key="4">
    <source>
        <dbReference type="ARBA" id="ARBA00022643"/>
    </source>
</evidence>
<dbReference type="Proteomes" id="UP000440066">
    <property type="component" value="Unassembled WGS sequence"/>
</dbReference>
<keyword evidence="5" id="KW-0560">Oxidoreductase</keyword>
<reference evidence="6 7" key="1">
    <citation type="submission" date="2019-11" db="EMBL/GenBank/DDBJ databases">
        <title>Characterisation of Fundicoccus ignavus gen. nov. sp. nov., a novel genus of the family Aerococcaceae from bulk tank milk.</title>
        <authorList>
            <person name="Siebert A."/>
            <person name="Huptas C."/>
            <person name="Wenning M."/>
            <person name="Scherer S."/>
            <person name="Doll E.V."/>
        </authorList>
    </citation>
    <scope>NUCLEOTIDE SEQUENCE [LARGE SCALE GENOMIC DNA]</scope>
    <source>
        <strain evidence="6 7">DSM 109652</strain>
    </source>
</reference>
<dbReference type="Pfam" id="PF03060">
    <property type="entry name" value="NMO"/>
    <property type="match status" value="2"/>
</dbReference>
<evidence type="ECO:0000256" key="2">
    <source>
        <dbReference type="ARBA" id="ARBA00013457"/>
    </source>
</evidence>
<dbReference type="Gene3D" id="3.20.20.70">
    <property type="entry name" value="Aldolase class I"/>
    <property type="match status" value="1"/>
</dbReference>
<dbReference type="PANTHER" id="PTHR32332">
    <property type="entry name" value="2-NITROPROPANE DIOXYGENASE"/>
    <property type="match status" value="1"/>
</dbReference>
<dbReference type="InterPro" id="IPR004136">
    <property type="entry name" value="NMO"/>
</dbReference>
<sequence>MSICQLLGIEYPIFQGAMARIATHKIAGPVSEAGGLGIIGGGGMSGDDLREEIRLVREFTDKPFGVNLMLQMPNCDELVDVIIEEKVPVVTTGAGSPARYIPALKAAGVKIIPVVASVRHAVKMESLGVDAVVAEGQEAGGHIGSTSTMALLPQVVDAVKIPVLGAGGVGDGRSVAAMYALGAQGIQVGTLFLMAGECPIPASYQQRIMDANDTDTIVTGRKAKDPVRSLSNTMLRKLAELEEANAPHEELEKLTVGSLSRAVYDGNMETGSAMAGEIAGLLKEVLPAKVLIERLFSEAEAVAKQLTIKY</sequence>
<dbReference type="RefSeq" id="WP_153831308.1">
    <property type="nucleotide sequence ID" value="NZ_WJQT01000001.1"/>
</dbReference>
<accession>A0A844CAL2</accession>
<evidence type="ECO:0000256" key="5">
    <source>
        <dbReference type="ARBA" id="ARBA00023002"/>
    </source>
</evidence>
<proteinExistence type="predicted"/>
<protein>
    <recommendedName>
        <fullName evidence="2">Probable nitronate monooxygenase</fullName>
    </recommendedName>
</protein>
<evidence type="ECO:0000256" key="3">
    <source>
        <dbReference type="ARBA" id="ARBA00022630"/>
    </source>
</evidence>
<dbReference type="CDD" id="cd04730">
    <property type="entry name" value="NPD_like"/>
    <property type="match status" value="1"/>
</dbReference>
<comment type="caution">
    <text evidence="6">The sequence shown here is derived from an EMBL/GenBank/DDBJ whole genome shotgun (WGS) entry which is preliminary data.</text>
</comment>
<name>A0A844CAL2_9LACT</name>